<evidence type="ECO:0000313" key="2">
    <source>
        <dbReference type="EMBL" id="KAF3519906.1"/>
    </source>
</evidence>
<keyword evidence="3" id="KW-1185">Reference proteome</keyword>
<reference evidence="2 3" key="1">
    <citation type="journal article" date="2020" name="BMC Genomics">
        <title>Intraspecific diversification of the crop wild relative Brassica cretica Lam. using demographic model selection.</title>
        <authorList>
            <person name="Kioukis A."/>
            <person name="Michalopoulou V.A."/>
            <person name="Briers L."/>
            <person name="Pirintsos S."/>
            <person name="Studholme D.J."/>
            <person name="Pavlidis P."/>
            <person name="Sarris P.F."/>
        </authorList>
    </citation>
    <scope>NUCLEOTIDE SEQUENCE [LARGE SCALE GENOMIC DNA]</scope>
    <source>
        <strain evidence="3">cv. PFS-1207/04</strain>
    </source>
</reference>
<evidence type="ECO:0000313" key="3">
    <source>
        <dbReference type="Proteomes" id="UP000266723"/>
    </source>
</evidence>
<proteinExistence type="predicted"/>
<evidence type="ECO:0000256" key="1">
    <source>
        <dbReference type="SAM" id="MobiDB-lite"/>
    </source>
</evidence>
<name>A0ABQ7B0P8_BRACR</name>
<gene>
    <name evidence="2" type="ORF">DY000_02060797</name>
</gene>
<feature type="compositionally biased region" description="Polar residues" evidence="1">
    <location>
        <begin position="56"/>
        <end position="65"/>
    </location>
</feature>
<comment type="caution">
    <text evidence="2">The sequence shown here is derived from an EMBL/GenBank/DDBJ whole genome shotgun (WGS) entry which is preliminary data.</text>
</comment>
<feature type="region of interest" description="Disordered" evidence="1">
    <location>
        <begin position="21"/>
        <end position="65"/>
    </location>
</feature>
<feature type="compositionally biased region" description="Basic and acidic residues" evidence="1">
    <location>
        <begin position="21"/>
        <end position="31"/>
    </location>
</feature>
<protein>
    <submittedName>
        <fullName evidence="2">Uncharacterized protein</fullName>
    </submittedName>
</protein>
<dbReference type="EMBL" id="QGKV02001556">
    <property type="protein sequence ID" value="KAF3519906.1"/>
    <property type="molecule type" value="Genomic_DNA"/>
</dbReference>
<accession>A0ABQ7B0P8</accession>
<organism evidence="2 3">
    <name type="scientific">Brassica cretica</name>
    <name type="common">Mustard</name>
    <dbReference type="NCBI Taxonomy" id="69181"/>
    <lineage>
        <taxon>Eukaryota</taxon>
        <taxon>Viridiplantae</taxon>
        <taxon>Streptophyta</taxon>
        <taxon>Embryophyta</taxon>
        <taxon>Tracheophyta</taxon>
        <taxon>Spermatophyta</taxon>
        <taxon>Magnoliopsida</taxon>
        <taxon>eudicotyledons</taxon>
        <taxon>Gunneridae</taxon>
        <taxon>Pentapetalae</taxon>
        <taxon>rosids</taxon>
        <taxon>malvids</taxon>
        <taxon>Brassicales</taxon>
        <taxon>Brassicaceae</taxon>
        <taxon>Brassiceae</taxon>
        <taxon>Brassica</taxon>
    </lineage>
</organism>
<sequence length="65" mass="7358">MSDQGRVSRLKLGELVIELKPAPETEQKSQIDKVSIASRDRAASHLRRHAKEKNPRVSSRPTRLV</sequence>
<dbReference type="Proteomes" id="UP000266723">
    <property type="component" value="Unassembled WGS sequence"/>
</dbReference>